<dbReference type="AlphaFoldDB" id="A0A179G5R4"/>
<reference evidence="1 2" key="1">
    <citation type="journal article" date="2016" name="PLoS Pathog.">
        <title>Biosynthesis of antibiotic leucinostatins in bio-control fungus Purpureocillium lilacinum and their inhibition on phytophthora revealed by genome mining.</title>
        <authorList>
            <person name="Wang G."/>
            <person name="Liu Z."/>
            <person name="Lin R."/>
            <person name="Li E."/>
            <person name="Mao Z."/>
            <person name="Ling J."/>
            <person name="Yang Y."/>
            <person name="Yin W.B."/>
            <person name="Xie B."/>
        </authorList>
    </citation>
    <scope>NUCLEOTIDE SEQUENCE [LARGE SCALE GENOMIC DNA]</scope>
    <source>
        <strain evidence="1">170</strain>
    </source>
</reference>
<comment type="caution">
    <text evidence="1">The sequence shown here is derived from an EMBL/GenBank/DDBJ whole genome shotgun (WGS) entry which is preliminary data.</text>
</comment>
<keyword evidence="2" id="KW-1185">Reference proteome</keyword>
<dbReference type="EMBL" id="LSBJ02000001">
    <property type="protein sequence ID" value="OAQ73166.1"/>
    <property type="molecule type" value="Genomic_DNA"/>
</dbReference>
<dbReference type="GeneID" id="28844866"/>
<gene>
    <name evidence="1" type="ORF">VFPPC_00955</name>
</gene>
<evidence type="ECO:0000313" key="2">
    <source>
        <dbReference type="Proteomes" id="UP000078397"/>
    </source>
</evidence>
<proteinExistence type="predicted"/>
<dbReference type="OrthoDB" id="5386330at2759"/>
<dbReference type="RefSeq" id="XP_018149249.1">
    <property type="nucleotide sequence ID" value="XM_018280872.1"/>
</dbReference>
<protein>
    <submittedName>
        <fullName evidence="1">C6 finger domain-containing protein</fullName>
    </submittedName>
</protein>
<sequence length="434" mass="48822">MPVVAILRERKIVKSEDRDDHQERPGSPPYVWIQLWRGKAETATVVPELLPVEWHFLECIAFYNTVVLEFVQTSQAIPSGFNEPYSARAAEPMMDTIVAFTLAVRIATVSRVYGNRLQPSEAYNTAHLWSHLYRRVENTLQKINYDIKNRPFTAIPAILQNIHGIKGVELMLQSPGWRPHMEGFLALLKFYGGPKVVLNRYGIGHAPNDCVVESVIANTVAPPNDQILGVSDFSNEDIIFLYSHMSHPSLPCPTLLFEEILNINHLRVGMYYGALTRPEVCLRADKIFARIDEFVPSKWTESYPLPDIPEVPLLAHIFQVAVGLFGRLVLPVGDGALGHKDRVKRRDSLLQLISKAFESENCQSALNWPLAVVGYALAGGSPNDQALVSRYLVEAAIEPNSTQPLVIKAKLQRFWASGMTEWDDCWREPFVVIG</sequence>
<dbReference type="KEGG" id="pchm:VFPPC_00955"/>
<accession>A0A179G5R4</accession>
<evidence type="ECO:0000313" key="1">
    <source>
        <dbReference type="EMBL" id="OAQ73166.1"/>
    </source>
</evidence>
<name>A0A179G5R4_METCM</name>
<organism evidence="1 2">
    <name type="scientific">Pochonia chlamydosporia 170</name>
    <dbReference type="NCBI Taxonomy" id="1380566"/>
    <lineage>
        <taxon>Eukaryota</taxon>
        <taxon>Fungi</taxon>
        <taxon>Dikarya</taxon>
        <taxon>Ascomycota</taxon>
        <taxon>Pezizomycotina</taxon>
        <taxon>Sordariomycetes</taxon>
        <taxon>Hypocreomycetidae</taxon>
        <taxon>Hypocreales</taxon>
        <taxon>Clavicipitaceae</taxon>
        <taxon>Pochonia</taxon>
    </lineage>
</organism>
<dbReference type="Proteomes" id="UP000078397">
    <property type="component" value="Unassembled WGS sequence"/>
</dbReference>